<accession>A0A162CR76</accession>
<evidence type="ECO:0000313" key="2">
    <source>
        <dbReference type="Proteomes" id="UP000076858"/>
    </source>
</evidence>
<organism evidence="1 2">
    <name type="scientific">Daphnia magna</name>
    <dbReference type="NCBI Taxonomy" id="35525"/>
    <lineage>
        <taxon>Eukaryota</taxon>
        <taxon>Metazoa</taxon>
        <taxon>Ecdysozoa</taxon>
        <taxon>Arthropoda</taxon>
        <taxon>Crustacea</taxon>
        <taxon>Branchiopoda</taxon>
        <taxon>Diplostraca</taxon>
        <taxon>Cladocera</taxon>
        <taxon>Anomopoda</taxon>
        <taxon>Daphniidae</taxon>
        <taxon>Daphnia</taxon>
    </lineage>
</organism>
<dbReference type="EMBL" id="LRGB01018386">
    <property type="protein sequence ID" value="KZR98103.1"/>
    <property type="molecule type" value="Genomic_DNA"/>
</dbReference>
<protein>
    <submittedName>
        <fullName evidence="1">Uncharacterized protein</fullName>
    </submittedName>
</protein>
<name>A0A162CR76_9CRUS</name>
<reference evidence="1 2" key="1">
    <citation type="submission" date="2016-03" db="EMBL/GenBank/DDBJ databases">
        <title>EvidentialGene: Evidence-directed Construction of Genes on Genomes.</title>
        <authorList>
            <person name="Gilbert D.G."/>
            <person name="Choi J.-H."/>
            <person name="Mockaitis K."/>
            <person name="Colbourne J."/>
            <person name="Pfrender M."/>
        </authorList>
    </citation>
    <scope>NUCLEOTIDE SEQUENCE [LARGE SCALE GENOMIC DNA]</scope>
    <source>
        <strain evidence="1 2">Xinb3</strain>
        <tissue evidence="1">Complete organism</tissue>
    </source>
</reference>
<keyword evidence="2" id="KW-1185">Reference proteome</keyword>
<comment type="caution">
    <text evidence="1">The sequence shown here is derived from an EMBL/GenBank/DDBJ whole genome shotgun (WGS) entry which is preliminary data.</text>
</comment>
<proteinExistence type="predicted"/>
<sequence length="70" mass="7870">ASVSSFFYALLNYRSENAGFLPVCHKGTPETVLNGYEQIPRKWLRSQPVSLSEASVITRHRGLIGEMFLV</sequence>
<dbReference type="Proteomes" id="UP000076858">
    <property type="component" value="Unassembled WGS sequence"/>
</dbReference>
<feature type="non-terminal residue" evidence="1">
    <location>
        <position position="1"/>
    </location>
</feature>
<evidence type="ECO:0000313" key="1">
    <source>
        <dbReference type="EMBL" id="KZR98103.1"/>
    </source>
</evidence>
<gene>
    <name evidence="1" type="ORF">APZ42_006630</name>
</gene>
<feature type="non-terminal residue" evidence="1">
    <location>
        <position position="70"/>
    </location>
</feature>
<dbReference type="AlphaFoldDB" id="A0A162CR76"/>